<keyword evidence="1" id="KW-0812">Transmembrane</keyword>
<dbReference type="RefSeq" id="WP_195168972.1">
    <property type="nucleotide sequence ID" value="NZ_CP062983.1"/>
</dbReference>
<proteinExistence type="predicted"/>
<sequence>MTDKNKTEETSVTEQNKKKGRLIKVIFTPLSVLFYAGVGYLIYRRLRRQQDAPIIVTA</sequence>
<name>A0A7S8E5S1_9CHLR</name>
<keyword evidence="1" id="KW-1133">Transmembrane helix</keyword>
<protein>
    <submittedName>
        <fullName evidence="2">Uncharacterized protein</fullName>
    </submittedName>
</protein>
<evidence type="ECO:0000256" key="1">
    <source>
        <dbReference type="SAM" id="Phobius"/>
    </source>
</evidence>
<reference evidence="2" key="1">
    <citation type="submission" date="2020-02" db="EMBL/GenBank/DDBJ databases">
        <authorList>
            <person name="Zheng R.K."/>
            <person name="Sun C.M."/>
        </authorList>
    </citation>
    <scope>NUCLEOTIDE SEQUENCE [LARGE SCALE GENOMIC DNA]</scope>
    <source>
        <strain evidence="2">Rifampicinis</strain>
    </source>
</reference>
<accession>A0A7S8E5S1</accession>
<keyword evidence="3" id="KW-1185">Reference proteome</keyword>
<organism evidence="2 3">
    <name type="scientific">Phototrophicus methaneseepsis</name>
    <dbReference type="NCBI Taxonomy" id="2710758"/>
    <lineage>
        <taxon>Bacteria</taxon>
        <taxon>Bacillati</taxon>
        <taxon>Chloroflexota</taxon>
        <taxon>Candidatus Thermofontia</taxon>
        <taxon>Phototrophicales</taxon>
        <taxon>Phototrophicaceae</taxon>
        <taxon>Phototrophicus</taxon>
    </lineage>
</organism>
<dbReference type="Proteomes" id="UP000594468">
    <property type="component" value="Chromosome"/>
</dbReference>
<gene>
    <name evidence="2" type="ORF">G4Y79_14390</name>
</gene>
<evidence type="ECO:0000313" key="2">
    <source>
        <dbReference type="EMBL" id="QPC80897.1"/>
    </source>
</evidence>
<evidence type="ECO:0000313" key="3">
    <source>
        <dbReference type="Proteomes" id="UP000594468"/>
    </source>
</evidence>
<dbReference type="EMBL" id="CP062983">
    <property type="protein sequence ID" value="QPC80897.1"/>
    <property type="molecule type" value="Genomic_DNA"/>
</dbReference>
<keyword evidence="1" id="KW-0472">Membrane</keyword>
<dbReference type="KEGG" id="pmet:G4Y79_14390"/>
<feature type="transmembrane region" description="Helical" evidence="1">
    <location>
        <begin position="22"/>
        <end position="43"/>
    </location>
</feature>
<dbReference type="AlphaFoldDB" id="A0A7S8E5S1"/>